<keyword evidence="1" id="KW-0732">Signal</keyword>
<organism evidence="2 3">
    <name type="scientific">Denitratimonas tolerans</name>
    <dbReference type="NCBI Taxonomy" id="1338420"/>
    <lineage>
        <taxon>Bacteria</taxon>
        <taxon>Pseudomonadati</taxon>
        <taxon>Pseudomonadota</taxon>
        <taxon>Gammaproteobacteria</taxon>
        <taxon>Lysobacterales</taxon>
        <taxon>Lysobacteraceae</taxon>
        <taxon>Denitratimonas</taxon>
    </lineage>
</organism>
<feature type="signal peptide" evidence="1">
    <location>
        <begin position="1"/>
        <end position="20"/>
    </location>
</feature>
<sequence length="203" mass="21296">MKRFLVLVLVSSLACLSAGCGSPSESPVEAAAPVGIAAFPSPGMAPPGIDDLRIGMPCDAALNVVRANTHGQQGGFDRLAGRLHHPVANLLNIIHALCSEGELVELRLAGPPSNHMNTGGMAMGQLEDLNRFLVQHLGRPTGSEAVSVPTSPLPGLPALPLDSRLTHWATTQGLNVSSELRVLQGMDVYAAMTIQRDKAPDQF</sequence>
<dbReference type="RefSeq" id="WP_337334054.1">
    <property type="nucleotide sequence ID" value="NZ_JBBDHC010000002.1"/>
</dbReference>
<dbReference type="AlphaFoldDB" id="A0AAW9R1B8"/>
<protein>
    <submittedName>
        <fullName evidence="2">Uncharacterized protein</fullName>
    </submittedName>
</protein>
<accession>A0AAW9R1B8</accession>
<evidence type="ECO:0000313" key="3">
    <source>
        <dbReference type="Proteomes" id="UP001364472"/>
    </source>
</evidence>
<proteinExistence type="predicted"/>
<keyword evidence="3" id="KW-1185">Reference proteome</keyword>
<dbReference type="EMBL" id="JBBDHC010000002">
    <property type="protein sequence ID" value="MEJ1248332.1"/>
    <property type="molecule type" value="Genomic_DNA"/>
</dbReference>
<evidence type="ECO:0000256" key="1">
    <source>
        <dbReference type="SAM" id="SignalP"/>
    </source>
</evidence>
<name>A0AAW9R1B8_9GAMM</name>
<dbReference type="Proteomes" id="UP001364472">
    <property type="component" value="Unassembled WGS sequence"/>
</dbReference>
<gene>
    <name evidence="2" type="ORF">WB794_01380</name>
</gene>
<feature type="chain" id="PRO_5043993063" evidence="1">
    <location>
        <begin position="21"/>
        <end position="203"/>
    </location>
</feature>
<evidence type="ECO:0000313" key="2">
    <source>
        <dbReference type="EMBL" id="MEJ1248332.1"/>
    </source>
</evidence>
<reference evidence="2 3" key="1">
    <citation type="journal article" date="2016" name="Antonie Van Leeuwenhoek">
        <title>Denitratimonas tolerans gen. nov., sp. nov., a denitrifying bacterium isolated from a bioreactor for tannery wastewater treatment.</title>
        <authorList>
            <person name="Han S.I."/>
            <person name="Kim J.O."/>
            <person name="Lee Y.R."/>
            <person name="Ekpeghere K.I."/>
            <person name="Koh S.C."/>
            <person name="Whang K.S."/>
        </authorList>
    </citation>
    <scope>NUCLEOTIDE SEQUENCE [LARGE SCALE GENOMIC DNA]</scope>
    <source>
        <strain evidence="2 3">KACC 17565</strain>
    </source>
</reference>
<dbReference type="PROSITE" id="PS51257">
    <property type="entry name" value="PROKAR_LIPOPROTEIN"/>
    <property type="match status" value="1"/>
</dbReference>
<comment type="caution">
    <text evidence="2">The sequence shown here is derived from an EMBL/GenBank/DDBJ whole genome shotgun (WGS) entry which is preliminary data.</text>
</comment>